<dbReference type="Gene3D" id="2.30.39.10">
    <property type="entry name" value="Alpha-1-antitrypsin, domain 1"/>
    <property type="match status" value="1"/>
</dbReference>
<dbReference type="InterPro" id="IPR023796">
    <property type="entry name" value="Serpin_dom"/>
</dbReference>
<dbReference type="InterPro" id="IPR036186">
    <property type="entry name" value="Serpin_sf"/>
</dbReference>
<proteinExistence type="inferred from homology"/>
<sequence length="402" mass="43536">MSLFSFFRSKNKPSTAPVAPTVQHRFDLNLVRAVAQSSSGNFTVSPLGVLAALTLALNGADGATRKEFENVLFGSADAPDAVAAFANWLRQLLAPNEREGAVLTLATSLWADQRFALAPAFIEQAHALYEAEAGTLDFTTAAAASTINNWVRQHTQGRIPTMVEAATLMSAPPAVLLLNAVYFQAKWKSRFYEEDTKPGPFRLANGRQQEAQLMRQVSSQIGYLVGQGWQAVSMPYFGYPSRFAMLVFLPDAPDGLPNFLATLNATSWAKWRNSFSGRDEIDIDLTLPRFRIAWNTDLVPVLRQMGLSAAFAPGNDFSAMGFRAEEGGGFISAVLHNTYLDVAEEGTEAAAATAVLMVAGGAPPAPKRRVEVKFDSPFFYAIVDQQDGSLIFAGTVTELAQP</sequence>
<dbReference type="RefSeq" id="WP_208173263.1">
    <property type="nucleotide sequence ID" value="NZ_JAGETZ010000001.1"/>
</dbReference>
<evidence type="ECO:0000259" key="2">
    <source>
        <dbReference type="SMART" id="SM00093"/>
    </source>
</evidence>
<dbReference type="Pfam" id="PF00079">
    <property type="entry name" value="Serpin"/>
    <property type="match status" value="1"/>
</dbReference>
<reference evidence="3 4" key="1">
    <citation type="submission" date="2021-03" db="EMBL/GenBank/DDBJ databases">
        <authorList>
            <person name="Kim M.K."/>
        </authorList>
    </citation>
    <scope>NUCLEOTIDE SEQUENCE [LARGE SCALE GENOMIC DNA]</scope>
    <source>
        <strain evidence="3 4">BT442</strain>
    </source>
</reference>
<dbReference type="SUPFAM" id="SSF56574">
    <property type="entry name" value="Serpins"/>
    <property type="match status" value="1"/>
</dbReference>
<dbReference type="PANTHER" id="PTHR11461:SF211">
    <property type="entry name" value="GH10112P-RELATED"/>
    <property type="match status" value="1"/>
</dbReference>
<dbReference type="PROSITE" id="PS00284">
    <property type="entry name" value="SERPIN"/>
    <property type="match status" value="1"/>
</dbReference>
<keyword evidence="4" id="KW-1185">Reference proteome</keyword>
<dbReference type="Gene3D" id="3.30.497.10">
    <property type="entry name" value="Antithrombin, subunit I, domain 2"/>
    <property type="match status" value="1"/>
</dbReference>
<organism evidence="3 4">
    <name type="scientific">Hymenobacter negativus</name>
    <dbReference type="NCBI Taxonomy" id="2795026"/>
    <lineage>
        <taxon>Bacteria</taxon>
        <taxon>Pseudomonadati</taxon>
        <taxon>Bacteroidota</taxon>
        <taxon>Cytophagia</taxon>
        <taxon>Cytophagales</taxon>
        <taxon>Hymenobacteraceae</taxon>
        <taxon>Hymenobacter</taxon>
    </lineage>
</organism>
<dbReference type="PANTHER" id="PTHR11461">
    <property type="entry name" value="SERINE PROTEASE INHIBITOR, SERPIN"/>
    <property type="match status" value="1"/>
</dbReference>
<dbReference type="EMBL" id="JAGETZ010000001">
    <property type="protein sequence ID" value="MBO2007731.1"/>
    <property type="molecule type" value="Genomic_DNA"/>
</dbReference>
<evidence type="ECO:0000313" key="3">
    <source>
        <dbReference type="EMBL" id="MBO2007731.1"/>
    </source>
</evidence>
<dbReference type="Proteomes" id="UP000664369">
    <property type="component" value="Unassembled WGS sequence"/>
</dbReference>
<dbReference type="SMART" id="SM00093">
    <property type="entry name" value="SERPIN"/>
    <property type="match status" value="1"/>
</dbReference>
<comment type="caution">
    <text evidence="3">The sequence shown here is derived from an EMBL/GenBank/DDBJ whole genome shotgun (WGS) entry which is preliminary data.</text>
</comment>
<comment type="similarity">
    <text evidence="1">Belongs to the serpin family.</text>
</comment>
<dbReference type="InterPro" id="IPR042178">
    <property type="entry name" value="Serpin_sf_1"/>
</dbReference>
<feature type="domain" description="Serpin" evidence="2">
    <location>
        <begin position="28"/>
        <end position="399"/>
    </location>
</feature>
<evidence type="ECO:0000256" key="1">
    <source>
        <dbReference type="RuleBase" id="RU000411"/>
    </source>
</evidence>
<evidence type="ECO:0000313" key="4">
    <source>
        <dbReference type="Proteomes" id="UP000664369"/>
    </source>
</evidence>
<dbReference type="InterPro" id="IPR000215">
    <property type="entry name" value="Serpin_fam"/>
</dbReference>
<accession>A0ABS3Q9C9</accession>
<protein>
    <recommendedName>
        <fullName evidence="2">Serpin domain-containing protein</fullName>
    </recommendedName>
</protein>
<name>A0ABS3Q9C9_9BACT</name>
<dbReference type="InterPro" id="IPR023795">
    <property type="entry name" value="Serpin_CS"/>
</dbReference>
<gene>
    <name evidence="3" type="ORF">J4E00_01620</name>
</gene>
<dbReference type="InterPro" id="IPR042185">
    <property type="entry name" value="Serpin_sf_2"/>
</dbReference>